<reference evidence="5 6" key="1">
    <citation type="submission" date="2013-03" db="EMBL/GenBank/DDBJ databases">
        <authorList>
            <person name="Harkins D.M."/>
            <person name="Durkin A.S."/>
            <person name="Brinkac L.M."/>
            <person name="Haft D.H."/>
            <person name="Selengut J.D."/>
            <person name="Sanka R."/>
            <person name="DePew J."/>
            <person name="Purushe J."/>
            <person name="Galloway R.L."/>
            <person name="Vinetz J.M."/>
            <person name="Sutton G.G."/>
            <person name="Nierman W.C."/>
            <person name="Fouts D.E."/>
        </authorList>
    </citation>
    <scope>NUCLEOTIDE SEQUENCE [LARGE SCALE GENOMIC DNA]</scope>
    <source>
        <strain evidence="5 6">Waz Holland</strain>
    </source>
</reference>
<evidence type="ECO:0000256" key="1">
    <source>
        <dbReference type="ARBA" id="ARBA00023015"/>
    </source>
</evidence>
<dbReference type="STRING" id="1218591.LEP1GSC199_0095"/>
<dbReference type="SMART" id="SM00342">
    <property type="entry name" value="HTH_ARAC"/>
    <property type="match status" value="1"/>
</dbReference>
<keyword evidence="3" id="KW-0804">Transcription</keyword>
<sequence>MDYQTFSPHPDLSSLIKCYWTLEIPKASFYPRQRIVPDGCMEMAFILEDEIKRYTSENDYILQPRSCLIGQITEPFFIEPIGFVKTFAVRFYPYGLIPFVNVSIESLTNKETPIQNIFGNDLASALEEKIIKATDTEDRIQIMDEFLLNLLHKKSTVDQIVKSAIDTLMNSRGTVTISTMIGNDKNIRRKLERKFLKTVGLSPKKLGKMIRIQTALQLFLDQKSNNLTQIAYESDYFDQSHFIKDFKEFTGLSPKQFWKDEGMLLSTLFYKNT</sequence>
<dbReference type="Gene3D" id="1.10.10.60">
    <property type="entry name" value="Homeodomain-like"/>
    <property type="match status" value="1"/>
</dbReference>
<dbReference type="AlphaFoldDB" id="N1WA34"/>
<evidence type="ECO:0000313" key="6">
    <source>
        <dbReference type="Proteomes" id="UP000012227"/>
    </source>
</evidence>
<dbReference type="PANTHER" id="PTHR43280:SF28">
    <property type="entry name" value="HTH-TYPE TRANSCRIPTIONAL ACTIVATOR RHAS"/>
    <property type="match status" value="1"/>
</dbReference>
<evidence type="ECO:0000259" key="4">
    <source>
        <dbReference type="PROSITE" id="PS01124"/>
    </source>
</evidence>
<accession>N1WA34</accession>
<dbReference type="PROSITE" id="PS01124">
    <property type="entry name" value="HTH_ARAC_FAMILY_2"/>
    <property type="match status" value="1"/>
</dbReference>
<dbReference type="RefSeq" id="WP_002975894.1">
    <property type="nucleotide sequence ID" value="NZ_AOGY02000006.1"/>
</dbReference>
<organism evidence="5 6">
    <name type="scientific">Leptospira vanthielii serovar Holland str. Waz Holland = ATCC 700522</name>
    <dbReference type="NCBI Taxonomy" id="1218591"/>
    <lineage>
        <taxon>Bacteria</taxon>
        <taxon>Pseudomonadati</taxon>
        <taxon>Spirochaetota</taxon>
        <taxon>Spirochaetia</taxon>
        <taxon>Leptospirales</taxon>
        <taxon>Leptospiraceae</taxon>
        <taxon>Leptospira</taxon>
    </lineage>
</organism>
<protein>
    <submittedName>
        <fullName evidence="5">DNA-binding helix-turn-helix protein</fullName>
    </submittedName>
</protein>
<name>N1WA34_9LEPT</name>
<evidence type="ECO:0000256" key="3">
    <source>
        <dbReference type="ARBA" id="ARBA00023163"/>
    </source>
</evidence>
<dbReference type="Pfam" id="PF12833">
    <property type="entry name" value="HTH_18"/>
    <property type="match status" value="1"/>
</dbReference>
<evidence type="ECO:0000256" key="2">
    <source>
        <dbReference type="ARBA" id="ARBA00023125"/>
    </source>
</evidence>
<dbReference type="PANTHER" id="PTHR43280">
    <property type="entry name" value="ARAC-FAMILY TRANSCRIPTIONAL REGULATOR"/>
    <property type="match status" value="1"/>
</dbReference>
<dbReference type="InterPro" id="IPR046532">
    <property type="entry name" value="DUF6597"/>
</dbReference>
<keyword evidence="1" id="KW-0805">Transcription regulation</keyword>
<dbReference type="Proteomes" id="UP000012227">
    <property type="component" value="Unassembled WGS sequence"/>
</dbReference>
<comment type="caution">
    <text evidence="5">The sequence shown here is derived from an EMBL/GenBank/DDBJ whole genome shotgun (WGS) entry which is preliminary data.</text>
</comment>
<dbReference type="GO" id="GO:0043565">
    <property type="term" value="F:sequence-specific DNA binding"/>
    <property type="evidence" value="ECO:0007669"/>
    <property type="project" value="InterPro"/>
</dbReference>
<dbReference type="EMBL" id="AOGY02000006">
    <property type="protein sequence ID" value="EMY71873.1"/>
    <property type="molecule type" value="Genomic_DNA"/>
</dbReference>
<keyword evidence="2 5" id="KW-0238">DNA-binding</keyword>
<proteinExistence type="predicted"/>
<dbReference type="SUPFAM" id="SSF46689">
    <property type="entry name" value="Homeodomain-like"/>
    <property type="match status" value="1"/>
</dbReference>
<dbReference type="InterPro" id="IPR018060">
    <property type="entry name" value="HTH_AraC"/>
</dbReference>
<gene>
    <name evidence="5" type="ORF">LEP1GSC199_0095</name>
</gene>
<dbReference type="GO" id="GO:0003700">
    <property type="term" value="F:DNA-binding transcription factor activity"/>
    <property type="evidence" value="ECO:0007669"/>
    <property type="project" value="InterPro"/>
</dbReference>
<dbReference type="InterPro" id="IPR009057">
    <property type="entry name" value="Homeodomain-like_sf"/>
</dbReference>
<feature type="domain" description="HTH araC/xylS-type" evidence="4">
    <location>
        <begin position="158"/>
        <end position="260"/>
    </location>
</feature>
<dbReference type="Pfam" id="PF20240">
    <property type="entry name" value="DUF6597"/>
    <property type="match status" value="1"/>
</dbReference>
<evidence type="ECO:0000313" key="5">
    <source>
        <dbReference type="EMBL" id="EMY71873.1"/>
    </source>
</evidence>